<dbReference type="EMBL" id="KB822719">
    <property type="protein sequence ID" value="ETN41042.1"/>
    <property type="molecule type" value="Genomic_DNA"/>
</dbReference>
<organism evidence="2 3">
    <name type="scientific">Cyphellophora europaea (strain CBS 101466)</name>
    <name type="common">Phialophora europaea</name>
    <dbReference type="NCBI Taxonomy" id="1220924"/>
    <lineage>
        <taxon>Eukaryota</taxon>
        <taxon>Fungi</taxon>
        <taxon>Dikarya</taxon>
        <taxon>Ascomycota</taxon>
        <taxon>Pezizomycotina</taxon>
        <taxon>Eurotiomycetes</taxon>
        <taxon>Chaetothyriomycetidae</taxon>
        <taxon>Chaetothyriales</taxon>
        <taxon>Cyphellophoraceae</taxon>
        <taxon>Cyphellophora</taxon>
    </lineage>
</organism>
<dbReference type="GeneID" id="19970315"/>
<accession>W2RX72</accession>
<dbReference type="PANTHER" id="PTHR22642:SF20">
    <property type="entry name" value="AMIDOHYDROLASE 3 DOMAIN-CONTAINING PROTEIN"/>
    <property type="match status" value="1"/>
</dbReference>
<dbReference type="eggNOG" id="ENOG502QWA6">
    <property type="taxonomic scope" value="Eukaryota"/>
</dbReference>
<dbReference type="InterPro" id="IPR032466">
    <property type="entry name" value="Metal_Hydrolase"/>
</dbReference>
<name>W2RX72_CYPE1</name>
<dbReference type="Gene3D" id="3.10.310.70">
    <property type="match status" value="1"/>
</dbReference>
<dbReference type="STRING" id="1220924.W2RX72"/>
<dbReference type="InterPro" id="IPR033932">
    <property type="entry name" value="YtcJ-like"/>
</dbReference>
<proteinExistence type="predicted"/>
<gene>
    <name evidence="2" type="ORF">HMPREF1541_02976</name>
</gene>
<dbReference type="Gene3D" id="3.20.20.140">
    <property type="entry name" value="Metal-dependent hydrolases"/>
    <property type="match status" value="1"/>
</dbReference>
<dbReference type="CDD" id="cd01300">
    <property type="entry name" value="YtcJ_like"/>
    <property type="match status" value="1"/>
</dbReference>
<evidence type="ECO:0000259" key="1">
    <source>
        <dbReference type="Pfam" id="PF07969"/>
    </source>
</evidence>
<evidence type="ECO:0000313" key="2">
    <source>
        <dbReference type="EMBL" id="ETN41042.1"/>
    </source>
</evidence>
<dbReference type="Proteomes" id="UP000030752">
    <property type="component" value="Unassembled WGS sequence"/>
</dbReference>
<reference evidence="2 3" key="1">
    <citation type="submission" date="2013-03" db="EMBL/GenBank/DDBJ databases">
        <title>The Genome Sequence of Phialophora europaea CBS 101466.</title>
        <authorList>
            <consortium name="The Broad Institute Genomics Platform"/>
            <person name="Cuomo C."/>
            <person name="de Hoog S."/>
            <person name="Gorbushina A."/>
            <person name="Walker B."/>
            <person name="Young S.K."/>
            <person name="Zeng Q."/>
            <person name="Gargeya S."/>
            <person name="Fitzgerald M."/>
            <person name="Haas B."/>
            <person name="Abouelleil A."/>
            <person name="Allen A.W."/>
            <person name="Alvarado L."/>
            <person name="Arachchi H.M."/>
            <person name="Berlin A.M."/>
            <person name="Chapman S.B."/>
            <person name="Gainer-Dewar J."/>
            <person name="Goldberg J."/>
            <person name="Griggs A."/>
            <person name="Gujja S."/>
            <person name="Hansen M."/>
            <person name="Howarth C."/>
            <person name="Imamovic A."/>
            <person name="Ireland A."/>
            <person name="Larimer J."/>
            <person name="McCowan C."/>
            <person name="Murphy C."/>
            <person name="Pearson M."/>
            <person name="Poon T.W."/>
            <person name="Priest M."/>
            <person name="Roberts A."/>
            <person name="Saif S."/>
            <person name="Shea T."/>
            <person name="Sisk P."/>
            <person name="Sykes S."/>
            <person name="Wortman J."/>
            <person name="Nusbaum C."/>
            <person name="Birren B."/>
        </authorList>
    </citation>
    <scope>NUCLEOTIDE SEQUENCE [LARGE SCALE GENOMIC DNA]</scope>
    <source>
        <strain evidence="2 3">CBS 101466</strain>
    </source>
</reference>
<dbReference type="HOGENOM" id="CLU_009942_5_0_1"/>
<feature type="domain" description="Amidohydrolase 3" evidence="1">
    <location>
        <begin position="49"/>
        <end position="530"/>
    </location>
</feature>
<keyword evidence="3" id="KW-1185">Reference proteome</keyword>
<dbReference type="AlphaFoldDB" id="W2RX72"/>
<dbReference type="OrthoDB" id="3501663at2759"/>
<dbReference type="SUPFAM" id="SSF51556">
    <property type="entry name" value="Metallo-dependent hydrolases"/>
    <property type="match status" value="1"/>
</dbReference>
<sequence length="533" mass="57924">MSIIFRNARIVTATQELIDDSVLVVQKGIISYLGPYNDQVKKLEADAEIHDLQGRILGPGFVDGHMHLLLHGASIRKIGLEHCKTLEDIRAALKAGAAERPNVPRLFGRGYMQHMTPGEPTAAMLDGIDSRPIYINSKDLHSTWCNTAAMDELNVGDTPDPKGGTIHRDADGQPTGLMSEAAAINIVWPHMNKITPYEEKLDQVHAAIKSYSSTGYTGLVELATDDEIWSLMMKLHEEKAPIRMAAHWLVAPSENLDDSLAQVDRAVELHKQYNLTSSPDCRIAGIKLILDGIVDACTAALSKPYTSNAAHPDTFWTAEHLRAVVRKADEAGLQCALHAIGDRAVTLAVDTLEACGSPGRRHRIEHLELTSPGDAARLGKLGITASIQPVHADPCVLRAWPTILGTERCGRAFAYKEFHDGGATIAIGTDAPTAPTHPLQNMYVATTRKSAREPEAGDLNAVNQNFALPLAVAMAGAAEGAAKSCFAEKRVGTLEVGKCADFVVLGMEWNHERLLEAQVRETWFGGRRVYKKS</sequence>
<dbReference type="InterPro" id="IPR011059">
    <property type="entry name" value="Metal-dep_hydrolase_composite"/>
</dbReference>
<dbReference type="Pfam" id="PF07969">
    <property type="entry name" value="Amidohydro_3"/>
    <property type="match status" value="1"/>
</dbReference>
<dbReference type="RefSeq" id="XP_008715551.1">
    <property type="nucleotide sequence ID" value="XM_008717329.1"/>
</dbReference>
<dbReference type="InParanoid" id="W2RX72"/>
<dbReference type="PANTHER" id="PTHR22642">
    <property type="entry name" value="IMIDAZOLONEPROPIONASE"/>
    <property type="match status" value="1"/>
</dbReference>
<dbReference type="GO" id="GO:0016810">
    <property type="term" value="F:hydrolase activity, acting on carbon-nitrogen (but not peptide) bonds"/>
    <property type="evidence" value="ECO:0007669"/>
    <property type="project" value="InterPro"/>
</dbReference>
<dbReference type="SUPFAM" id="SSF51338">
    <property type="entry name" value="Composite domain of metallo-dependent hydrolases"/>
    <property type="match status" value="1"/>
</dbReference>
<dbReference type="InterPro" id="IPR013108">
    <property type="entry name" value="Amidohydro_3"/>
</dbReference>
<evidence type="ECO:0000313" key="3">
    <source>
        <dbReference type="Proteomes" id="UP000030752"/>
    </source>
</evidence>
<dbReference type="VEuPathDB" id="FungiDB:HMPREF1541_02976"/>
<protein>
    <recommendedName>
        <fullName evidence="1">Amidohydrolase 3 domain-containing protein</fullName>
    </recommendedName>
</protein>
<dbReference type="Gene3D" id="2.30.40.10">
    <property type="entry name" value="Urease, subunit C, domain 1"/>
    <property type="match status" value="1"/>
</dbReference>